<dbReference type="SMART" id="SM00278">
    <property type="entry name" value="HhH1"/>
    <property type="match status" value="2"/>
</dbReference>
<organism evidence="3 4">
    <name type="scientific">Lentibacillus cibarius</name>
    <dbReference type="NCBI Taxonomy" id="2583219"/>
    <lineage>
        <taxon>Bacteria</taxon>
        <taxon>Bacillati</taxon>
        <taxon>Bacillota</taxon>
        <taxon>Bacilli</taxon>
        <taxon>Bacillales</taxon>
        <taxon>Bacillaceae</taxon>
        <taxon>Lentibacillus</taxon>
    </lineage>
</organism>
<dbReference type="GO" id="GO:0015628">
    <property type="term" value="P:protein secretion by the type II secretion system"/>
    <property type="evidence" value="ECO:0007669"/>
    <property type="project" value="TreeGrafter"/>
</dbReference>
<dbReference type="Proteomes" id="UP000319280">
    <property type="component" value="Unassembled WGS sequence"/>
</dbReference>
<dbReference type="InterPro" id="IPR010994">
    <property type="entry name" value="RuvA_2-like"/>
</dbReference>
<sequence length="197" mass="21716">MFYLLKKYLFPIILVLIVGIFLFWNNDSSDEAILEKESANPNLEADSRDNSKVKQQPTEVMVDVKGEVVAPGVYEAAADARVHDVIQMAGGFKKNADQTTVNLAQKVQDEMVIMVSAIAENATPSSVTSKTGTKKVRINYAEQAEIEELNGIGPSKAQAIIQYREENGLFKEIEDLLDVSGIGEKTLEALKEEIQIP</sequence>
<feature type="domain" description="Helix-hairpin-helix DNA-binding motif class 1" evidence="2">
    <location>
        <begin position="144"/>
        <end position="163"/>
    </location>
</feature>
<evidence type="ECO:0000313" key="3">
    <source>
        <dbReference type="EMBL" id="TRM12763.1"/>
    </source>
</evidence>
<dbReference type="InterPro" id="IPR003583">
    <property type="entry name" value="Hlx-hairpin-Hlx_DNA-bd_motif"/>
</dbReference>
<gene>
    <name evidence="3" type="ORF">FH966_14235</name>
</gene>
<dbReference type="SUPFAM" id="SSF47781">
    <property type="entry name" value="RuvA domain 2-like"/>
    <property type="match status" value="1"/>
</dbReference>
<dbReference type="PANTHER" id="PTHR21180">
    <property type="entry name" value="ENDONUCLEASE/EXONUCLEASE/PHOSPHATASE FAMILY DOMAIN-CONTAINING PROTEIN 1"/>
    <property type="match status" value="1"/>
</dbReference>
<reference evidence="3 4" key="1">
    <citation type="submission" date="2019-07" db="EMBL/GenBank/DDBJ databases">
        <title>Genomic analysis of Lentibacillus sp. NKC851-2.</title>
        <authorList>
            <person name="Oh Y.J."/>
        </authorList>
    </citation>
    <scope>NUCLEOTIDE SEQUENCE [LARGE SCALE GENOMIC DNA]</scope>
    <source>
        <strain evidence="3 4">NKC851-2</strain>
    </source>
</reference>
<dbReference type="InterPro" id="IPR004509">
    <property type="entry name" value="Competence_ComEA_HhH"/>
</dbReference>
<accession>A0A549YLK1</accession>
<feature type="transmembrane region" description="Helical" evidence="1">
    <location>
        <begin position="7"/>
        <end position="24"/>
    </location>
</feature>
<dbReference type="Pfam" id="PF12836">
    <property type="entry name" value="HHH_3"/>
    <property type="match status" value="1"/>
</dbReference>
<dbReference type="GO" id="GO:0003677">
    <property type="term" value="F:DNA binding"/>
    <property type="evidence" value="ECO:0007669"/>
    <property type="project" value="UniProtKB-KW"/>
</dbReference>
<keyword evidence="3" id="KW-0238">DNA-binding</keyword>
<dbReference type="InterPro" id="IPR051675">
    <property type="entry name" value="Endo/Exo/Phosphatase_dom_1"/>
</dbReference>
<keyword evidence="4" id="KW-1185">Reference proteome</keyword>
<evidence type="ECO:0000259" key="2">
    <source>
        <dbReference type="SMART" id="SM00278"/>
    </source>
</evidence>
<keyword evidence="1" id="KW-1133">Transmembrane helix</keyword>
<keyword evidence="1" id="KW-0472">Membrane</keyword>
<feature type="domain" description="Helix-hairpin-helix DNA-binding motif class 1" evidence="2">
    <location>
        <begin position="174"/>
        <end position="193"/>
    </location>
</feature>
<name>A0A549YLK1_9BACI</name>
<keyword evidence="1" id="KW-0812">Transmembrane</keyword>
<dbReference type="PANTHER" id="PTHR21180:SF32">
    <property type="entry name" value="ENDONUCLEASE_EXONUCLEASE_PHOSPHATASE FAMILY DOMAIN-CONTAINING PROTEIN 1"/>
    <property type="match status" value="1"/>
</dbReference>
<protein>
    <submittedName>
        <fullName evidence="3">ComEA family DNA-binding protein</fullName>
    </submittedName>
</protein>
<dbReference type="Gene3D" id="1.10.150.280">
    <property type="entry name" value="AF1531-like domain"/>
    <property type="match status" value="1"/>
</dbReference>
<comment type="caution">
    <text evidence="3">The sequence shown here is derived from an EMBL/GenBank/DDBJ whole genome shotgun (WGS) entry which is preliminary data.</text>
</comment>
<proteinExistence type="predicted"/>
<dbReference type="Pfam" id="PF10531">
    <property type="entry name" value="SLBB"/>
    <property type="match status" value="1"/>
</dbReference>
<dbReference type="GO" id="GO:0006281">
    <property type="term" value="P:DNA repair"/>
    <property type="evidence" value="ECO:0007669"/>
    <property type="project" value="InterPro"/>
</dbReference>
<dbReference type="NCBIfam" id="TIGR00426">
    <property type="entry name" value="competence protein ComEA helix-hairpin-helix repeat region"/>
    <property type="match status" value="1"/>
</dbReference>
<dbReference type="EMBL" id="VJMZ01000001">
    <property type="protein sequence ID" value="TRM12763.1"/>
    <property type="molecule type" value="Genomic_DNA"/>
</dbReference>
<dbReference type="InterPro" id="IPR019554">
    <property type="entry name" value="Soluble_ligand-bd"/>
</dbReference>
<evidence type="ECO:0000313" key="4">
    <source>
        <dbReference type="Proteomes" id="UP000319280"/>
    </source>
</evidence>
<dbReference type="GO" id="GO:0015627">
    <property type="term" value="C:type II protein secretion system complex"/>
    <property type="evidence" value="ECO:0007669"/>
    <property type="project" value="TreeGrafter"/>
</dbReference>
<dbReference type="RefSeq" id="WP_142791695.1">
    <property type="nucleotide sequence ID" value="NZ_VJMZ01000001.1"/>
</dbReference>
<evidence type="ECO:0000256" key="1">
    <source>
        <dbReference type="SAM" id="Phobius"/>
    </source>
</evidence>
<dbReference type="AlphaFoldDB" id="A0A549YLK1"/>